<dbReference type="Pfam" id="PF00654">
    <property type="entry name" value="Voltage_CLC"/>
    <property type="match status" value="1"/>
</dbReference>
<evidence type="ECO:0000313" key="11">
    <source>
        <dbReference type="EMBL" id="PIT59805.1"/>
    </source>
</evidence>
<feature type="transmembrane region" description="Helical" evidence="10">
    <location>
        <begin position="320"/>
        <end position="339"/>
    </location>
</feature>
<sequence>MARLSPKLIALLLLCGAIAGIAGISLIGLLHVIQQTVYGISRIDGITFRNIVEQTSPTHRLLALSSCGVVAGIGWFLLHRYAPKLIDIKQAIGNSTISIPISTTLIHGLLQILTVGMGSPLGRETAPREISSALADYIGRRLHISSEERKILLACSAAAGLAAVFDVPLAGAMFALETLLFSFQRNHVIAALICCTTAAWVGRLGLGGMTAYQIPAFTLNNPLLIWALLIGPMIVASSWLLQRQLACCKPSTRSSPRLIIISIAAFILIGIMAGWLPEILGNGKAGNELLFNDNIGWHYALALLIGKWFALLLATRGGAYGGFITPSMMLGGLIALLAATAWNSILPPVPVIAAVVIGATVFLAIQQKMPLTAILFVLEITNITPDIIMPISLCLLTALPCQQALNKQQNKINLPSI</sequence>
<keyword evidence="8" id="KW-0868">Chloride</keyword>
<gene>
    <name evidence="11" type="ORF">BHC57_05825</name>
</gene>
<evidence type="ECO:0000256" key="8">
    <source>
        <dbReference type="ARBA" id="ARBA00023214"/>
    </source>
</evidence>
<feature type="transmembrane region" description="Helical" evidence="10">
    <location>
        <begin position="258"/>
        <end position="276"/>
    </location>
</feature>
<keyword evidence="9" id="KW-0407">Ion channel</keyword>
<comment type="caution">
    <text evidence="11">The sequence shown here is derived from an EMBL/GenBank/DDBJ whole genome shotgun (WGS) entry which is preliminary data.</text>
</comment>
<dbReference type="GO" id="GO:0034707">
    <property type="term" value="C:chloride channel complex"/>
    <property type="evidence" value="ECO:0007669"/>
    <property type="project" value="UniProtKB-KW"/>
</dbReference>
<dbReference type="Gene3D" id="1.10.3080.10">
    <property type="entry name" value="Clc chloride channel"/>
    <property type="match status" value="1"/>
</dbReference>
<feature type="transmembrane region" description="Helical" evidence="10">
    <location>
        <begin position="91"/>
        <end position="113"/>
    </location>
</feature>
<dbReference type="SUPFAM" id="SSF81340">
    <property type="entry name" value="Clc chloride channel"/>
    <property type="match status" value="1"/>
</dbReference>
<dbReference type="InterPro" id="IPR001807">
    <property type="entry name" value="ClC"/>
</dbReference>
<evidence type="ECO:0000256" key="6">
    <source>
        <dbReference type="ARBA" id="ARBA00023136"/>
    </source>
</evidence>
<keyword evidence="7" id="KW-0869">Chloride channel</keyword>
<comment type="subcellular location">
    <subcellularLocation>
        <location evidence="1">Membrane</location>
        <topology evidence="1">Multi-pass membrane protein</topology>
    </subcellularLocation>
</comment>
<evidence type="ECO:0000256" key="1">
    <source>
        <dbReference type="ARBA" id="ARBA00004141"/>
    </source>
</evidence>
<proteinExistence type="predicted"/>
<keyword evidence="4 10" id="KW-1133">Transmembrane helix</keyword>
<evidence type="ECO:0000256" key="5">
    <source>
        <dbReference type="ARBA" id="ARBA00023065"/>
    </source>
</evidence>
<evidence type="ECO:0000256" key="3">
    <source>
        <dbReference type="ARBA" id="ARBA00022692"/>
    </source>
</evidence>
<dbReference type="EMBL" id="MEIU01000057">
    <property type="protein sequence ID" value="PIT59805.1"/>
    <property type="molecule type" value="Genomic_DNA"/>
</dbReference>
<evidence type="ECO:0000313" key="12">
    <source>
        <dbReference type="Proteomes" id="UP000230463"/>
    </source>
</evidence>
<dbReference type="AlphaFoldDB" id="A0A855G799"/>
<dbReference type="GO" id="GO:0005254">
    <property type="term" value="F:chloride channel activity"/>
    <property type="evidence" value="ECO:0007669"/>
    <property type="project" value="UniProtKB-KW"/>
</dbReference>
<dbReference type="PANTHER" id="PTHR43427">
    <property type="entry name" value="CHLORIDE CHANNEL PROTEIN CLC-E"/>
    <property type="match status" value="1"/>
</dbReference>
<feature type="transmembrane region" description="Helical" evidence="10">
    <location>
        <begin position="188"/>
        <end position="212"/>
    </location>
</feature>
<feature type="transmembrane region" description="Helical" evidence="10">
    <location>
        <begin position="345"/>
        <end position="365"/>
    </location>
</feature>
<keyword evidence="6 10" id="KW-0472">Membrane</keyword>
<evidence type="ECO:0008006" key="13">
    <source>
        <dbReference type="Google" id="ProtNLM"/>
    </source>
</evidence>
<feature type="transmembrane region" description="Helical" evidence="10">
    <location>
        <begin position="296"/>
        <end position="313"/>
    </location>
</feature>
<evidence type="ECO:0000256" key="2">
    <source>
        <dbReference type="ARBA" id="ARBA00022448"/>
    </source>
</evidence>
<dbReference type="Proteomes" id="UP000230463">
    <property type="component" value="Unassembled WGS sequence"/>
</dbReference>
<evidence type="ECO:0000256" key="10">
    <source>
        <dbReference type="SAM" id="Phobius"/>
    </source>
</evidence>
<organism evidence="11 12">
    <name type="scientific">Snodgrassella alvi</name>
    <dbReference type="NCBI Taxonomy" id="1196083"/>
    <lineage>
        <taxon>Bacteria</taxon>
        <taxon>Pseudomonadati</taxon>
        <taxon>Pseudomonadota</taxon>
        <taxon>Betaproteobacteria</taxon>
        <taxon>Neisseriales</taxon>
        <taxon>Neisseriaceae</taxon>
        <taxon>Snodgrassella</taxon>
    </lineage>
</organism>
<dbReference type="InterPro" id="IPR014743">
    <property type="entry name" value="Cl-channel_core"/>
</dbReference>
<evidence type="ECO:0000256" key="7">
    <source>
        <dbReference type="ARBA" id="ARBA00023173"/>
    </source>
</evidence>
<feature type="transmembrane region" description="Helical" evidence="10">
    <location>
        <begin position="61"/>
        <end position="79"/>
    </location>
</feature>
<evidence type="ECO:0000256" key="4">
    <source>
        <dbReference type="ARBA" id="ARBA00022989"/>
    </source>
</evidence>
<accession>A0A855G799</accession>
<keyword evidence="5" id="KW-0406">Ion transport</keyword>
<reference evidence="11 12" key="1">
    <citation type="journal article" date="2017" name="MBio">
        <title>Type VI secretion-mediated competition in the bee gut microbiome.</title>
        <authorList>
            <person name="Steele M.I."/>
            <person name="Kwong W.K."/>
            <person name="Powell J.E."/>
            <person name="Whiteley M."/>
            <person name="Moran N.A."/>
        </authorList>
    </citation>
    <scope>NUCLEOTIDE SEQUENCE [LARGE SCALE GENOMIC DNA]</scope>
    <source>
        <strain evidence="11 12">HK3</strain>
    </source>
</reference>
<evidence type="ECO:0000256" key="9">
    <source>
        <dbReference type="ARBA" id="ARBA00023303"/>
    </source>
</evidence>
<dbReference type="PANTHER" id="PTHR43427:SF6">
    <property type="entry name" value="CHLORIDE CHANNEL PROTEIN CLC-E"/>
    <property type="match status" value="1"/>
</dbReference>
<feature type="transmembrane region" description="Helical" evidence="10">
    <location>
        <begin position="151"/>
        <end position="176"/>
    </location>
</feature>
<protein>
    <recommendedName>
        <fullName evidence="13">Chloride channel protein</fullName>
    </recommendedName>
</protein>
<dbReference type="PRINTS" id="PR00762">
    <property type="entry name" value="CLCHANNEL"/>
</dbReference>
<feature type="transmembrane region" description="Helical" evidence="10">
    <location>
        <begin position="224"/>
        <end position="246"/>
    </location>
</feature>
<keyword evidence="3 10" id="KW-0812">Transmembrane</keyword>
<keyword evidence="2" id="KW-0813">Transport</keyword>
<dbReference type="InterPro" id="IPR050368">
    <property type="entry name" value="ClC-type_chloride_channel"/>
</dbReference>
<name>A0A855G799_9NEIS</name>